<dbReference type="GO" id="GO:0003700">
    <property type="term" value="F:DNA-binding transcription factor activity"/>
    <property type="evidence" value="ECO:0007669"/>
    <property type="project" value="InterPro"/>
</dbReference>
<dbReference type="PROSITE" id="PS50995">
    <property type="entry name" value="HTH_MARR_2"/>
    <property type="match status" value="1"/>
</dbReference>
<dbReference type="Proteomes" id="UP000277811">
    <property type="component" value="Unassembled WGS sequence"/>
</dbReference>
<dbReference type="InterPro" id="IPR036390">
    <property type="entry name" value="WH_DNA-bd_sf"/>
</dbReference>
<dbReference type="SMART" id="SM00347">
    <property type="entry name" value="HTH_MARR"/>
    <property type="match status" value="1"/>
</dbReference>
<organism evidence="5 6">
    <name type="scientific">Lucifera butyrica</name>
    <dbReference type="NCBI Taxonomy" id="1351585"/>
    <lineage>
        <taxon>Bacteria</taxon>
        <taxon>Bacillati</taxon>
        <taxon>Bacillota</taxon>
        <taxon>Negativicutes</taxon>
        <taxon>Veillonellales</taxon>
        <taxon>Veillonellaceae</taxon>
        <taxon>Lucifera</taxon>
    </lineage>
</organism>
<evidence type="ECO:0000259" key="4">
    <source>
        <dbReference type="PROSITE" id="PS50995"/>
    </source>
</evidence>
<reference evidence="5 6" key="1">
    <citation type="submission" date="2018-06" db="EMBL/GenBank/DDBJ databases">
        <authorList>
            <person name="Strepis N."/>
        </authorList>
    </citation>
    <scope>NUCLEOTIDE SEQUENCE [LARGE SCALE GENOMIC DNA]</scope>
    <source>
        <strain evidence="5">LUCI</strain>
    </source>
</reference>
<dbReference type="EMBL" id="UPPP01000060">
    <property type="protein sequence ID" value="VBB05956.1"/>
    <property type="molecule type" value="Genomic_DNA"/>
</dbReference>
<evidence type="ECO:0000313" key="5">
    <source>
        <dbReference type="EMBL" id="VBB05956.1"/>
    </source>
</evidence>
<feature type="domain" description="HTH marR-type" evidence="4">
    <location>
        <begin position="1"/>
        <end position="139"/>
    </location>
</feature>
<keyword evidence="3" id="KW-0804">Transcription</keyword>
<dbReference type="PANTHER" id="PTHR42756:SF1">
    <property type="entry name" value="TRANSCRIPTIONAL REPRESSOR OF EMRAB OPERON"/>
    <property type="match status" value="1"/>
</dbReference>
<keyword evidence="1" id="KW-0805">Transcription regulation</keyword>
<sequence length="160" mass="18406">MANNQNGPYIGKWITVLYRLRHSFYDRCFAEYGFGGSQFLFLLALSHREGATQDEISKHLNVDKATTARALAGLEKLGYVRRETSPDDLRAYKVFLTEQGRSLEPKIQIILRQWAGLIMEGFTPDEQKSAYDLLERMAQNAVTFRFSQPDYNEPSCIERS</sequence>
<dbReference type="Pfam" id="PF12802">
    <property type="entry name" value="MarR_2"/>
    <property type="match status" value="1"/>
</dbReference>
<evidence type="ECO:0000256" key="2">
    <source>
        <dbReference type="ARBA" id="ARBA00023125"/>
    </source>
</evidence>
<evidence type="ECO:0000256" key="1">
    <source>
        <dbReference type="ARBA" id="ARBA00023015"/>
    </source>
</evidence>
<gene>
    <name evidence="5" type="ORF">LUCI_1167</name>
</gene>
<name>A0A498R0C3_9FIRM</name>
<dbReference type="AlphaFoldDB" id="A0A498R0C3"/>
<dbReference type="Gene3D" id="1.10.10.10">
    <property type="entry name" value="Winged helix-like DNA-binding domain superfamily/Winged helix DNA-binding domain"/>
    <property type="match status" value="1"/>
</dbReference>
<accession>A0A498R0C3</accession>
<dbReference type="PANTHER" id="PTHR42756">
    <property type="entry name" value="TRANSCRIPTIONAL REGULATOR, MARR"/>
    <property type="match status" value="1"/>
</dbReference>
<evidence type="ECO:0000256" key="3">
    <source>
        <dbReference type="ARBA" id="ARBA00023163"/>
    </source>
</evidence>
<keyword evidence="6" id="KW-1185">Reference proteome</keyword>
<protein>
    <recommendedName>
        <fullName evidence="4">HTH marR-type domain-containing protein</fullName>
    </recommendedName>
</protein>
<evidence type="ECO:0000313" key="6">
    <source>
        <dbReference type="Proteomes" id="UP000277811"/>
    </source>
</evidence>
<dbReference type="InterPro" id="IPR000835">
    <property type="entry name" value="HTH_MarR-typ"/>
</dbReference>
<keyword evidence="2" id="KW-0238">DNA-binding</keyword>
<proteinExistence type="predicted"/>
<dbReference type="SUPFAM" id="SSF46785">
    <property type="entry name" value="Winged helix' DNA-binding domain"/>
    <property type="match status" value="1"/>
</dbReference>
<dbReference type="PRINTS" id="PR00598">
    <property type="entry name" value="HTHMARR"/>
</dbReference>
<dbReference type="OrthoDB" id="6462103at2"/>
<dbReference type="RefSeq" id="WP_122626917.1">
    <property type="nucleotide sequence ID" value="NZ_UPPP01000060.1"/>
</dbReference>
<dbReference type="InterPro" id="IPR036388">
    <property type="entry name" value="WH-like_DNA-bd_sf"/>
</dbReference>
<dbReference type="GO" id="GO:0003677">
    <property type="term" value="F:DNA binding"/>
    <property type="evidence" value="ECO:0007669"/>
    <property type="project" value="UniProtKB-KW"/>
</dbReference>